<dbReference type="InterPro" id="IPR001557">
    <property type="entry name" value="L-lactate/malate_DH"/>
</dbReference>
<dbReference type="FunFam" id="3.90.110.10:FF:000002">
    <property type="entry name" value="Malate dehydrogenase"/>
    <property type="match status" value="1"/>
</dbReference>
<keyword evidence="4 7" id="KW-0520">NAD</keyword>
<organism evidence="12">
    <name type="scientific">Guillardia theta (strain CCMP2712)</name>
    <name type="common">Cryptophyte</name>
    <dbReference type="NCBI Taxonomy" id="905079"/>
    <lineage>
        <taxon>Eukaryota</taxon>
        <taxon>Cryptophyceae</taxon>
        <taxon>Pyrenomonadales</taxon>
        <taxon>Geminigeraceae</taxon>
        <taxon>Guillardia</taxon>
    </lineage>
</organism>
<evidence type="ECO:0000256" key="9">
    <source>
        <dbReference type="RuleBase" id="RU003405"/>
    </source>
</evidence>
<dbReference type="InterPro" id="IPR011274">
    <property type="entry name" value="Malate_DH_NAD-dep_euk"/>
</dbReference>
<dbReference type="SUPFAM" id="SSF56327">
    <property type="entry name" value="LDH C-terminal domain-like"/>
    <property type="match status" value="1"/>
</dbReference>
<dbReference type="PANTHER" id="PTHR23382">
    <property type="entry name" value="MALATE DEHYDROGENASE"/>
    <property type="match status" value="1"/>
</dbReference>
<feature type="active site" description="Proton acceptor" evidence="5">
    <location>
        <position position="183"/>
    </location>
</feature>
<evidence type="ECO:0000259" key="10">
    <source>
        <dbReference type="Pfam" id="PF00056"/>
    </source>
</evidence>
<reference evidence="13" key="3">
    <citation type="submission" date="2016-03" db="UniProtKB">
        <authorList>
            <consortium name="EnsemblProtists"/>
        </authorList>
    </citation>
    <scope>IDENTIFICATION</scope>
</reference>
<dbReference type="KEGG" id="gtt:GUITHDRAFT_64327"/>
<dbReference type="GO" id="GO:0006099">
    <property type="term" value="P:tricarboxylic acid cycle"/>
    <property type="evidence" value="ECO:0007669"/>
    <property type="project" value="UniProtKB-KW"/>
</dbReference>
<proteinExistence type="inferred from homology"/>
<feature type="binding site" evidence="7">
    <location>
        <position position="101"/>
    </location>
    <ligand>
        <name>NAD(+)</name>
        <dbReference type="ChEBI" id="CHEBI:57540"/>
    </ligand>
</feature>
<dbReference type="RefSeq" id="XP_005840212.1">
    <property type="nucleotide sequence ID" value="XM_005840155.1"/>
</dbReference>
<dbReference type="PROSITE" id="PS00068">
    <property type="entry name" value="MDH"/>
    <property type="match status" value="1"/>
</dbReference>
<dbReference type="GeneID" id="17310089"/>
<dbReference type="InterPro" id="IPR001252">
    <property type="entry name" value="Malate_DH_AS"/>
</dbReference>
<evidence type="ECO:0000256" key="2">
    <source>
        <dbReference type="ARBA" id="ARBA00012995"/>
    </source>
</evidence>
<dbReference type="NCBIfam" id="NF003916">
    <property type="entry name" value="PRK05442.1"/>
    <property type="match status" value="1"/>
</dbReference>
<dbReference type="GO" id="GO:0006108">
    <property type="term" value="P:malate metabolic process"/>
    <property type="evidence" value="ECO:0007669"/>
    <property type="project" value="InterPro"/>
</dbReference>
<feature type="binding site" evidence="6">
    <location>
        <position position="127"/>
    </location>
    <ligand>
        <name>substrate</name>
    </ligand>
</feature>
<evidence type="ECO:0000256" key="6">
    <source>
        <dbReference type="PIRSR" id="PIRSR000102-2"/>
    </source>
</evidence>
<evidence type="ECO:0000313" key="14">
    <source>
        <dbReference type="Proteomes" id="UP000011087"/>
    </source>
</evidence>
<sequence>MRVCVTGAAGQIGYALLPHICSGRTFGPSTKIILHLLDIPRAQQALMGVKMELEDCGFDLLEEVVVTSDANVAFTGIDACIMLGAFPRGPGMERKDLLAKNCNIFKEQGRLLNEVASKNVKVVVVGNPANTNALVAQQCAPSIPKENFTALTRLDHNRAQSQIAMRLKVPSSAVENCTIWGNHSSTQYPDVSNSVVATAQGKQKVGDVIQNPGYLHGEFIKVVQQRGAAIINARKLSSAMSAAKAISDHMHDWVVGSNGKTVSMAVPSDGSYGIEKGLIYSFPVVCSAGKYTIVQNLKVDQFSRKMMDETMNELKQERDTALAFLNKDADTIARSKL</sequence>
<dbReference type="Pfam" id="PF02866">
    <property type="entry name" value="Ldh_1_C"/>
    <property type="match status" value="1"/>
</dbReference>
<evidence type="ECO:0000256" key="5">
    <source>
        <dbReference type="PIRSR" id="PIRSR000102-1"/>
    </source>
</evidence>
<feature type="binding site" evidence="7">
    <location>
        <begin position="125"/>
        <end position="127"/>
    </location>
    <ligand>
        <name>NAD(+)</name>
        <dbReference type="ChEBI" id="CHEBI:57540"/>
    </ligand>
</feature>
<gene>
    <name evidence="12" type="ORF">GUITHDRAFT_64327</name>
</gene>
<evidence type="ECO:0000313" key="12">
    <source>
        <dbReference type="EMBL" id="EKX53232.1"/>
    </source>
</evidence>
<dbReference type="NCBIfam" id="TIGR01758">
    <property type="entry name" value="MDH_euk_cyt"/>
    <property type="match status" value="1"/>
</dbReference>
<dbReference type="OrthoDB" id="4069699at2759"/>
<dbReference type="InterPro" id="IPR036291">
    <property type="entry name" value="NAD(P)-bd_dom_sf"/>
</dbReference>
<dbReference type="Pfam" id="PF00056">
    <property type="entry name" value="Ldh_1_N"/>
    <property type="match status" value="1"/>
</dbReference>
<evidence type="ECO:0000256" key="3">
    <source>
        <dbReference type="ARBA" id="ARBA00023002"/>
    </source>
</evidence>
<dbReference type="STRING" id="905079.L1JY01"/>
<dbReference type="InterPro" id="IPR015955">
    <property type="entry name" value="Lactate_DH/Glyco_Ohase_4_C"/>
</dbReference>
<reference evidence="12 14" key="1">
    <citation type="journal article" date="2012" name="Nature">
        <title>Algal genomes reveal evolutionary mosaicism and the fate of nucleomorphs.</title>
        <authorList>
            <consortium name="DOE Joint Genome Institute"/>
            <person name="Curtis B.A."/>
            <person name="Tanifuji G."/>
            <person name="Burki F."/>
            <person name="Gruber A."/>
            <person name="Irimia M."/>
            <person name="Maruyama S."/>
            <person name="Arias M.C."/>
            <person name="Ball S.G."/>
            <person name="Gile G.H."/>
            <person name="Hirakawa Y."/>
            <person name="Hopkins J.F."/>
            <person name="Kuo A."/>
            <person name="Rensing S.A."/>
            <person name="Schmutz J."/>
            <person name="Symeonidi A."/>
            <person name="Elias M."/>
            <person name="Eveleigh R.J."/>
            <person name="Herman E.K."/>
            <person name="Klute M.J."/>
            <person name="Nakayama T."/>
            <person name="Obornik M."/>
            <person name="Reyes-Prieto A."/>
            <person name="Armbrust E.V."/>
            <person name="Aves S.J."/>
            <person name="Beiko R.G."/>
            <person name="Coutinho P."/>
            <person name="Dacks J.B."/>
            <person name="Durnford D.G."/>
            <person name="Fast N.M."/>
            <person name="Green B.R."/>
            <person name="Grisdale C.J."/>
            <person name="Hempel F."/>
            <person name="Henrissat B."/>
            <person name="Hoppner M.P."/>
            <person name="Ishida K."/>
            <person name="Kim E."/>
            <person name="Koreny L."/>
            <person name="Kroth P.G."/>
            <person name="Liu Y."/>
            <person name="Malik S.B."/>
            <person name="Maier U.G."/>
            <person name="McRose D."/>
            <person name="Mock T."/>
            <person name="Neilson J.A."/>
            <person name="Onodera N.T."/>
            <person name="Poole A.M."/>
            <person name="Pritham E.J."/>
            <person name="Richards T.A."/>
            <person name="Rocap G."/>
            <person name="Roy S.W."/>
            <person name="Sarai C."/>
            <person name="Schaack S."/>
            <person name="Shirato S."/>
            <person name="Slamovits C.H."/>
            <person name="Spencer D.F."/>
            <person name="Suzuki S."/>
            <person name="Worden A.Z."/>
            <person name="Zauner S."/>
            <person name="Barry K."/>
            <person name="Bell C."/>
            <person name="Bharti A.K."/>
            <person name="Crow J.A."/>
            <person name="Grimwood J."/>
            <person name="Kramer R."/>
            <person name="Lindquist E."/>
            <person name="Lucas S."/>
            <person name="Salamov A."/>
            <person name="McFadden G.I."/>
            <person name="Lane C.E."/>
            <person name="Keeling P.J."/>
            <person name="Gray M.W."/>
            <person name="Grigoriev I.V."/>
            <person name="Archibald J.M."/>
        </authorList>
    </citation>
    <scope>NUCLEOTIDE SEQUENCE</scope>
    <source>
        <strain evidence="12 14">CCMP2712</strain>
    </source>
</reference>
<feature type="binding site" evidence="6">
    <location>
        <position position="94"/>
    </location>
    <ligand>
        <name>substrate</name>
    </ligand>
</feature>
<dbReference type="InterPro" id="IPR010945">
    <property type="entry name" value="Malate_DH_type2"/>
</dbReference>
<keyword evidence="3 8" id="KW-0560">Oxidoreductase</keyword>
<dbReference type="GO" id="GO:0030060">
    <property type="term" value="F:L-malate dehydrogenase (NAD+) activity"/>
    <property type="evidence" value="ECO:0007669"/>
    <property type="project" value="UniProtKB-EC"/>
</dbReference>
<dbReference type="OMA" id="HTWVNGT"/>
<dbReference type="CDD" id="cd01336">
    <property type="entry name" value="MDH_cytoplasmic_cytosolic"/>
    <property type="match status" value="1"/>
</dbReference>
<dbReference type="NCBIfam" id="TIGR01759">
    <property type="entry name" value="MalateDH-SF1"/>
    <property type="match status" value="1"/>
</dbReference>
<dbReference type="FunFam" id="3.40.50.720:FF:000010">
    <property type="entry name" value="Malate dehydrogenase"/>
    <property type="match status" value="1"/>
</dbReference>
<feature type="binding site" evidence="7">
    <location>
        <position position="38"/>
    </location>
    <ligand>
        <name>NAD(+)</name>
        <dbReference type="ChEBI" id="CHEBI:57540"/>
    </ligand>
</feature>
<evidence type="ECO:0000313" key="13">
    <source>
        <dbReference type="EnsemblProtists" id="EKX53232"/>
    </source>
</evidence>
<evidence type="ECO:0000256" key="7">
    <source>
        <dbReference type="PIRSR" id="PIRSR000102-3"/>
    </source>
</evidence>
<feature type="domain" description="Lactate/malate dehydrogenase C-terminal" evidence="11">
    <location>
        <begin position="152"/>
        <end position="324"/>
    </location>
</feature>
<dbReference type="AlphaFoldDB" id="L1JY01"/>
<accession>L1JY01</accession>
<evidence type="ECO:0000256" key="8">
    <source>
        <dbReference type="RuleBase" id="RU003369"/>
    </source>
</evidence>
<dbReference type="EC" id="1.1.1.37" evidence="2 9"/>
<keyword evidence="14" id="KW-1185">Reference proteome</keyword>
<feature type="binding site" evidence="6">
    <location>
        <position position="158"/>
    </location>
    <ligand>
        <name>substrate</name>
    </ligand>
</feature>
<dbReference type="Gene3D" id="3.40.50.720">
    <property type="entry name" value="NAD(P)-binding Rossmann-like Domain"/>
    <property type="match status" value="1"/>
</dbReference>
<keyword evidence="9" id="KW-0816">Tricarboxylic acid cycle</keyword>
<reference evidence="14" key="2">
    <citation type="submission" date="2012-11" db="EMBL/GenBank/DDBJ databases">
        <authorList>
            <person name="Kuo A."/>
            <person name="Curtis B.A."/>
            <person name="Tanifuji G."/>
            <person name="Burki F."/>
            <person name="Gruber A."/>
            <person name="Irimia M."/>
            <person name="Maruyama S."/>
            <person name="Arias M.C."/>
            <person name="Ball S.G."/>
            <person name="Gile G.H."/>
            <person name="Hirakawa Y."/>
            <person name="Hopkins J.F."/>
            <person name="Rensing S.A."/>
            <person name="Schmutz J."/>
            <person name="Symeonidi A."/>
            <person name="Elias M."/>
            <person name="Eveleigh R.J."/>
            <person name="Herman E.K."/>
            <person name="Klute M.J."/>
            <person name="Nakayama T."/>
            <person name="Obornik M."/>
            <person name="Reyes-Prieto A."/>
            <person name="Armbrust E.V."/>
            <person name="Aves S.J."/>
            <person name="Beiko R.G."/>
            <person name="Coutinho P."/>
            <person name="Dacks J.B."/>
            <person name="Durnford D.G."/>
            <person name="Fast N.M."/>
            <person name="Green B.R."/>
            <person name="Grisdale C."/>
            <person name="Hempe F."/>
            <person name="Henrissat B."/>
            <person name="Hoppner M.P."/>
            <person name="Ishida K.-I."/>
            <person name="Kim E."/>
            <person name="Koreny L."/>
            <person name="Kroth P.G."/>
            <person name="Liu Y."/>
            <person name="Malik S.-B."/>
            <person name="Maier U.G."/>
            <person name="McRose D."/>
            <person name="Mock T."/>
            <person name="Neilson J.A."/>
            <person name="Onodera N.T."/>
            <person name="Poole A.M."/>
            <person name="Pritham E.J."/>
            <person name="Richards T.A."/>
            <person name="Rocap G."/>
            <person name="Roy S.W."/>
            <person name="Sarai C."/>
            <person name="Schaack S."/>
            <person name="Shirato S."/>
            <person name="Slamovits C.H."/>
            <person name="Spencer D.F."/>
            <person name="Suzuki S."/>
            <person name="Worden A.Z."/>
            <person name="Zauner S."/>
            <person name="Barry K."/>
            <person name="Bell C."/>
            <person name="Bharti A.K."/>
            <person name="Crow J.A."/>
            <person name="Grimwood J."/>
            <person name="Kramer R."/>
            <person name="Lindquist E."/>
            <person name="Lucas S."/>
            <person name="Salamov A."/>
            <person name="McFadden G.I."/>
            <person name="Lane C.E."/>
            <person name="Keeling P.J."/>
            <person name="Gray M.W."/>
            <person name="Grigoriev I.V."/>
            <person name="Archibald J.M."/>
        </authorList>
    </citation>
    <scope>NUCLEOTIDE SEQUENCE</scope>
    <source>
        <strain evidence="14">CCMP2712</strain>
    </source>
</reference>
<comment type="similarity">
    <text evidence="1">Belongs to the LDH/MDH superfamily. MDH type 2 family.</text>
</comment>
<feature type="binding site" evidence="7">
    <location>
        <begin position="7"/>
        <end position="13"/>
    </location>
    <ligand>
        <name>NAD(+)</name>
        <dbReference type="ChEBI" id="CHEBI:57540"/>
    </ligand>
</feature>
<dbReference type="InterPro" id="IPR022383">
    <property type="entry name" value="Lactate/malate_DH_C"/>
</dbReference>
<dbReference type="EnsemblProtists" id="EKX53232">
    <property type="protein sequence ID" value="EKX53232"/>
    <property type="gene ID" value="GUITHDRAFT_64327"/>
</dbReference>
<dbReference type="eggNOG" id="KOG1496">
    <property type="taxonomic scope" value="Eukaryota"/>
</dbReference>
<dbReference type="InterPro" id="IPR001236">
    <property type="entry name" value="Lactate/malate_DH_N"/>
</dbReference>
<dbReference type="SUPFAM" id="SSF51735">
    <property type="entry name" value="NAD(P)-binding Rossmann-fold domains"/>
    <property type="match status" value="1"/>
</dbReference>
<dbReference type="Proteomes" id="UP000011087">
    <property type="component" value="Unassembled WGS sequence"/>
</dbReference>
<evidence type="ECO:0000256" key="4">
    <source>
        <dbReference type="ARBA" id="ARBA00023027"/>
    </source>
</evidence>
<dbReference type="PaxDb" id="55529-EKX53232"/>
<dbReference type="Gene3D" id="3.90.110.10">
    <property type="entry name" value="Lactate dehydrogenase/glycoside hydrolase, family 4, C-terminal"/>
    <property type="match status" value="1"/>
</dbReference>
<dbReference type="HOGENOM" id="CLU_040727_2_0_1"/>
<evidence type="ECO:0000256" key="1">
    <source>
        <dbReference type="ARBA" id="ARBA00009613"/>
    </source>
</evidence>
<feature type="domain" description="Lactate/malate dehydrogenase N-terminal" evidence="10">
    <location>
        <begin position="1"/>
        <end position="148"/>
    </location>
</feature>
<dbReference type="PIRSF" id="PIRSF000102">
    <property type="entry name" value="Lac_mal_DH"/>
    <property type="match status" value="1"/>
</dbReference>
<evidence type="ECO:0000259" key="11">
    <source>
        <dbReference type="Pfam" id="PF02866"/>
    </source>
</evidence>
<protein>
    <recommendedName>
        <fullName evidence="2 9">Malate dehydrogenase</fullName>
        <ecNumber evidence="2 9">1.1.1.37</ecNumber>
    </recommendedName>
</protein>
<dbReference type="EMBL" id="JH992970">
    <property type="protein sequence ID" value="EKX53232.1"/>
    <property type="molecule type" value="Genomic_DNA"/>
</dbReference>
<feature type="binding site" evidence="6">
    <location>
        <position position="88"/>
    </location>
    <ligand>
        <name>substrate</name>
    </ligand>
</feature>
<comment type="catalytic activity">
    <reaction evidence="9">
        <text>(S)-malate + NAD(+) = oxaloacetate + NADH + H(+)</text>
        <dbReference type="Rhea" id="RHEA:21432"/>
        <dbReference type="ChEBI" id="CHEBI:15378"/>
        <dbReference type="ChEBI" id="CHEBI:15589"/>
        <dbReference type="ChEBI" id="CHEBI:16452"/>
        <dbReference type="ChEBI" id="CHEBI:57540"/>
        <dbReference type="ChEBI" id="CHEBI:57945"/>
        <dbReference type="EC" id="1.1.1.37"/>
    </reaction>
</comment>
<name>L1JY01_GUITC</name>